<dbReference type="InterPro" id="IPR036299">
    <property type="entry name" value="Polyketide_synth_docking_sf"/>
</dbReference>
<dbReference type="SMART" id="SM00827">
    <property type="entry name" value="PKS_AT"/>
    <property type="match status" value="2"/>
</dbReference>
<dbReference type="SUPFAM" id="SSF101173">
    <property type="entry name" value="Docking domain B of the erythromycin polyketide synthase (DEBS)"/>
    <property type="match status" value="1"/>
</dbReference>
<dbReference type="Pfam" id="PF08659">
    <property type="entry name" value="KR"/>
    <property type="match status" value="2"/>
</dbReference>
<evidence type="ECO:0000256" key="3">
    <source>
        <dbReference type="ARBA" id="ARBA00022450"/>
    </source>
</evidence>
<dbReference type="FunFam" id="1.10.1200.10:FF:000007">
    <property type="entry name" value="Probable polyketide synthase pks17"/>
    <property type="match status" value="2"/>
</dbReference>
<dbReference type="Pfam" id="PF00698">
    <property type="entry name" value="Acyl_transf_1"/>
    <property type="match status" value="2"/>
</dbReference>
<dbReference type="KEGG" id="sen:SACE_4140"/>
<keyword evidence="4" id="KW-0597">Phosphoprotein</keyword>
<dbReference type="SMART" id="SM00825">
    <property type="entry name" value="PKS_KS"/>
    <property type="match status" value="2"/>
</dbReference>
<keyword evidence="11" id="KW-1185">Reference proteome</keyword>
<evidence type="ECO:0000313" key="10">
    <source>
        <dbReference type="EMBL" id="CAM03409.1"/>
    </source>
</evidence>
<dbReference type="InterPro" id="IPR042104">
    <property type="entry name" value="PKS_dehydratase_sf"/>
</dbReference>
<dbReference type="PROSITE" id="PS50075">
    <property type="entry name" value="CARRIER"/>
    <property type="match status" value="2"/>
</dbReference>
<dbReference type="Pfam" id="PF00109">
    <property type="entry name" value="ketoacyl-synt"/>
    <property type="match status" value="2"/>
</dbReference>
<evidence type="ECO:0000256" key="4">
    <source>
        <dbReference type="ARBA" id="ARBA00022553"/>
    </source>
</evidence>
<dbReference type="InterPro" id="IPR049900">
    <property type="entry name" value="PKS_mFAS_DH"/>
</dbReference>
<dbReference type="InterPro" id="IPR009081">
    <property type="entry name" value="PP-bd_ACP"/>
</dbReference>
<dbReference type="Proteomes" id="UP000006728">
    <property type="component" value="Chromosome"/>
</dbReference>
<dbReference type="SMART" id="SM00822">
    <property type="entry name" value="PKS_KR"/>
    <property type="match status" value="2"/>
</dbReference>
<dbReference type="InterPro" id="IPR049551">
    <property type="entry name" value="PKS_DH_C"/>
</dbReference>
<dbReference type="Gene3D" id="3.10.129.110">
    <property type="entry name" value="Polyketide synthase dehydratase"/>
    <property type="match status" value="2"/>
</dbReference>
<comment type="cofactor">
    <cofactor evidence="1">
        <name>pantetheine 4'-phosphate</name>
        <dbReference type="ChEBI" id="CHEBI:47942"/>
    </cofactor>
</comment>
<organism evidence="10 11">
    <name type="scientific">Saccharopolyspora erythraea (strain ATCC 11635 / DSM 40517 / JCM 4748 / NBRC 13426 / NCIMB 8594 / NRRL 2338)</name>
    <dbReference type="NCBI Taxonomy" id="405948"/>
    <lineage>
        <taxon>Bacteria</taxon>
        <taxon>Bacillati</taxon>
        <taxon>Actinomycetota</taxon>
        <taxon>Actinomycetes</taxon>
        <taxon>Pseudonocardiales</taxon>
        <taxon>Pseudonocardiaceae</taxon>
        <taxon>Saccharopolyspora</taxon>
    </lineage>
</organism>
<dbReference type="InterPro" id="IPR057326">
    <property type="entry name" value="KR_dom"/>
</dbReference>
<sequence>MADEDKLREYLKRVTADLRKANRRLREVEDAQREPVAIVGMACRYPGGVTSPGELWRVLADGRDVISGFPADRGWDLDGLYDPDPARSGRTYVRSGGFLDDPGGFDAAFFGISPREALAMDPQQRLLLETAWEALEDAGIDPAALRGSRTGVFVGHNYQEYGPGLLDAPESVEGHLVTGVVPSVASGRVAYSLGLEGPAMTVDTACSTSLVALHLACQALRRGECSMALAGGVTVLATPGTFVEFSRQRVLAADGRCKAFSDTADGMGMAEGVGMLLVERLSDAQRLGHPVLAVVRGSAVNQDGASNGLTAPNGPSQQRVIRAALASADVSAADVDAVEAHGTGTALGDPIEAQALLETYGQDRDRPLWLGSVKSNIGHTLAAAGVAGVIKMVMALRHGLLPKTLHVDRPSSHVDWESGAVSLLTDPQPWPESEDRPRRAAVSAFGISGTNAHLILEQAPGAVAEAPAEYPPSAVPLVVSARGETALRDQAAALRRHIELHPQTHPADIAYSAATTRSAFEHRAVLLGTTRQDFIDGLHALETGAPAADVVTGTAGRVGKCGFVFGGQGGQRWGMGAGLCARFPVFAEVFGAVCDELEVPVGEALSGDDLGLIDQTLYAQCGIFALEVGLFRLLESWGVAPDFVLGHSVGELGAAHVAGVLSLGDACKLVAARARLMQALEPGVMLAVAASEDEVVSLLSDRVAVAAVNGPLSVVVSGDESEIALIEERFRGRRVRRLRTSHAFHSPLMDPMLEEFREVVASVSLCAPRIPFVSTVTGALAGEELVSPDYWVRNVRDTVRFLDGVRAMHEQGVDTFVELGPDGVLSAAGQECLPDSDALFVPFQRRDQPEPESALTAVGKLHVRGRTPDWEAVFNGLDVRRTDLPTYAFQHRRYWLEPGASAGGIRSAGIGTLDHPLLGALVSMPGETGPVLTGRLSVRTHSWLADHRVLGRSLFPGTAFVELARCAAEVTGASEVEDITLAAPLVLSETGDVALRVVVGTADETGRRTVEICSQPGDADVEGPWTTHATGVLADGPERAAPAFQEWPPRGADEIDLVSLRESLADSGLDYGPAFQGLRAAWRRDDEVFAEVVLSGDVVSDAEDFGLHPALLDAALQALAAASPDGALRLPFAFSGVRWWSTGTSSLRVRLSRTGGDAVAVDIADEAGSPVAAIDSASLRPVSAQQLEAARADAGESLFRLRWVPLESGAGSAGDGWAVVGDGDFGLPASRYPNLAALGDALDGGTTVTDVFVVVDTDERSASAKAGAVLEMVQSWLGDERFADLRLVFVTKGAVADGSDVADMASAAVWGLLRSVQAEAPGRVAAVDLDDDPASWNTLRRVLGEPQCLVRSGRAFVPRLERVQGQMPAVWDTDGTVLVTGGTGVLGSLLARHLVVVHGVRRLVLMSRSGEARGLDAELASHGAQVSVVACDVADRDAVAEVLASIPAEFPLRAVVHAAGVVDDGVVSALTAERVDRVLRGKVDGAVVLDELTRHLDLSAFVLFSSASATIGSAGQANYAAANAFLDALAHRRRSAGLPAQSLAWGLWAERSGITGGLSDSDLARMARSGIVPMSSGEALRLFDTALATDDAVLLPMRLDIDALQRLDHVPAVFRGFVRTRRRQPLQARDSSWAVQLEALSESRRSEVALELVRGQAAIVLDHASGDAIGSDQAFSELGFDSLTAVELRNRLNEITGLRLPATLLFDYPTPNVLAEHLLGEVAGRPAASSTPVALTAKDDEPLAVVGMACRYPGGINSPEDLWRVVLDGTDVIADFPADRGWDVLNLPIGKGGFLDAVGDFDPAFFGISPREALAMDPQQRLLLEVSWEAFERAGVDPLSVRGSRTGVFAGVMYHDYAARVREIPSELEGYLGNGNLGSVASGRVAYTFGLEGPAVTVDTACSSSLVALHLAAQSLRAGECSMALVGGATVMSAPTPFREFARQGGLASDGRCKAFSDGADGTGWSEGAGMLLVERLSDARRLGHPVLAVVRGSAVNQDGASNGLTAPNGPSQQRVILQALTNARLSTQDVDVVEAHGTGTALGDPIEVQALLSAYGRDRSVPLLLGSVKSNLGHTQAAAGVAGVMKMVLALRHGVVPKTLHVAEASSHVDWSSGAVSLATDAVAWPEVDRPRRAAVSSFGVSGTNAHVIIEQAPAAEDAPPAESGGGAPVLLSARSEEALREQAEQLRRHVEAHPEITALDIAYSTAKSRSSLEHRASVTASDRRQLITNLAALSQGSATGHTPTATKTGFVFAGQGGQRWGMGAGLCARFPVFAEVFGAVCDELEVPVGEALSGDDLGLIDQTLYAQCGIFALEVGLFRLLESWGVAPDFVLGHSVGELGAAHVAGVLSLGDACRVVAARARLMQALEPGVMLAVAASEDEVVSLLSDRVAVAAVNGPLSVVVSGDESEIALIEERFRGRRVRRLRTSHAFHSPLMDPMLEEFREVVASVSLCAPRIPFVSTVTGARAGDEVTTPDYWVRNVRDTVRFLDGVRAMHEQGVDTFVELGPDGVLSAAGQECLPDSDAAFLPVLRRDSPEPDSVSDCLGRLHVRGAAVDWAAYYAGTGARQVDLPTYPFQRQRYWLEADEDGGDVSAAGLDGDEHPLLGAVVEFAEGNGTIFTGRISRRTHPWLGDHLVHGAVLVPGSALAELALRAAEEAGCGGVEELTLEVPLTLPENGGVQLQLRVEEADDAGRRPLTIHARPEPRDHDEGWTCHARGVLGPVAAAAADLTSWPPEAAVVDVSSCYAELADAGLVYGPRFQGLRQVWRHGDGDLYAEVALPEDSDTTRYGLHPALLDAAVHAIRYLSGADLESAALPFAWSGVCLHAVGASELRVRIAPAGKDTVTVLLADGTGAPVGSIESLTVRPVTSDQIAASNGGSLFRTIWVPESMSASRTGTQRWALVGPGLETLAETLQVRRTYADLAECLSDGDELPDLVVIAATTTGGATRATVRMLDTVQAWSAEPRFASTRLVVCTGDPEVDMASAAVWGFLRSVQAENPGRVAVVALDEDPASYRALPGVADAPESSVRSGRAFAPRLERVPGSGSVEWEAGGTVLVTGGTGVLGRAVARHLVAERGVRRLLLLSRSGGADDLVGELAGLGAEVSVAACDVADRDAVAGVLASVPAEFPVSAVVHAAGVVDDGVVSSLSAERVEGVLRAKVGGAVVLDELTRPLDLSAFVLFSSAAGVLGAAGQSAYSAANAALDALARRRRAEGLPATSLAWGLWAERSGITGGLSDSDLARMARSGIVPMPSGEALRLFDNALAADDAVLVPMRLNTAALAGQHDIPAVLRGLVRRPQRRIAMSGPRSLVTRLAGQSPAERRQTVLDLVRREVAAVLAYGSPELIGVEQAFQDLGFDSLSAVELRNRVSAATDVRLSATVVFDYANPTALAEHLLTRLPLDGSDPTASVSAELDRLEAALAEASAEQLDRSRITMRLTALLAKWGEDDNDHPDDRDLSTVTDDELFGLVDELGSN</sequence>
<gene>
    <name evidence="10" type="ordered locus">SACE_4140</name>
</gene>
<dbReference type="InterPro" id="IPR013968">
    <property type="entry name" value="PKS_KR"/>
</dbReference>
<dbReference type="STRING" id="405948.SACE_4140"/>
<dbReference type="SUPFAM" id="SSF47336">
    <property type="entry name" value="ACP-like"/>
    <property type="match status" value="2"/>
</dbReference>
<dbReference type="Pfam" id="PF21089">
    <property type="entry name" value="PKS_DH_N"/>
    <property type="match status" value="2"/>
</dbReference>
<dbReference type="eggNOG" id="COG3321">
    <property type="taxonomic scope" value="Bacteria"/>
</dbReference>
<keyword evidence="5" id="KW-0808">Transferase</keyword>
<dbReference type="Pfam" id="PF02801">
    <property type="entry name" value="Ketoacyl-synt_C"/>
    <property type="match status" value="2"/>
</dbReference>
<keyword evidence="7" id="KW-0045">Antibiotic biosynthesis</keyword>
<evidence type="ECO:0000256" key="1">
    <source>
        <dbReference type="ARBA" id="ARBA00001957"/>
    </source>
</evidence>
<dbReference type="Pfam" id="PF00550">
    <property type="entry name" value="PP-binding"/>
    <property type="match status" value="2"/>
</dbReference>
<dbReference type="CDD" id="cd08956">
    <property type="entry name" value="KR_3_FAS_SDR_x"/>
    <property type="match status" value="2"/>
</dbReference>
<dbReference type="Pfam" id="PF14765">
    <property type="entry name" value="PS-DH"/>
    <property type="match status" value="2"/>
</dbReference>
<dbReference type="SUPFAM" id="SSF55048">
    <property type="entry name" value="Probable ACP-binding domain of malonyl-CoA ACP transacylase"/>
    <property type="match status" value="2"/>
</dbReference>
<name>A4FH84_SACEN</name>
<dbReference type="InterPro" id="IPR016036">
    <property type="entry name" value="Malonyl_transacylase_ACP-bd"/>
</dbReference>
<dbReference type="SUPFAM" id="SSF51735">
    <property type="entry name" value="NAD(P)-binding Rossmann-fold domains"/>
    <property type="match status" value="4"/>
</dbReference>
<dbReference type="InterPro" id="IPR055123">
    <property type="entry name" value="SpnB-like_Rossmann"/>
</dbReference>
<dbReference type="InterPro" id="IPR036291">
    <property type="entry name" value="NAD(P)-bd_dom_sf"/>
</dbReference>
<dbReference type="SMART" id="SM01294">
    <property type="entry name" value="PKS_PP_betabranch"/>
    <property type="match status" value="2"/>
</dbReference>
<dbReference type="GO" id="GO:0004315">
    <property type="term" value="F:3-oxoacyl-[acyl-carrier-protein] synthase activity"/>
    <property type="evidence" value="ECO:0007669"/>
    <property type="project" value="InterPro"/>
</dbReference>
<dbReference type="SUPFAM" id="SSF53901">
    <property type="entry name" value="Thiolase-like"/>
    <property type="match status" value="2"/>
</dbReference>
<reference evidence="10 11" key="1">
    <citation type="journal article" date="2007" name="Nat. Biotechnol.">
        <title>Complete genome sequence of the erythromycin-producing bacterium Saccharopolyspora erythraea NRRL23338.</title>
        <authorList>
            <person name="Oliynyk M."/>
            <person name="Samborskyy M."/>
            <person name="Lester J.B."/>
            <person name="Mironenko T."/>
            <person name="Scott N."/>
            <person name="Dickens S."/>
            <person name="Haydock S.F."/>
            <person name="Leadlay P.F."/>
        </authorList>
    </citation>
    <scope>NUCLEOTIDE SEQUENCE [LARGE SCALE GENOMIC DNA]</scope>
    <source>
        <strain evidence="11">ATCC 11635 / DSM 40517 / JCM 4748 / NBRC 13426 / NCIMB 8594 / NRRL 2338</strain>
    </source>
</reference>
<dbReference type="PANTHER" id="PTHR43775:SF51">
    <property type="entry name" value="INACTIVE PHENOLPHTHIOCEROL SYNTHESIS POLYKETIDE SYNTHASE TYPE I PKS1-RELATED"/>
    <property type="match status" value="1"/>
</dbReference>
<keyword evidence="9" id="KW-0012">Acyltransferase</keyword>
<evidence type="ECO:0000256" key="7">
    <source>
        <dbReference type="ARBA" id="ARBA00023194"/>
    </source>
</evidence>
<keyword evidence="6" id="KW-0677">Repeat</keyword>
<dbReference type="Gene3D" id="3.40.50.720">
    <property type="entry name" value="NAD(P)-binding Rossmann-like Domain"/>
    <property type="match status" value="2"/>
</dbReference>
<dbReference type="Gene3D" id="3.40.366.10">
    <property type="entry name" value="Malonyl-Coenzyme A Acyl Carrier Protein, domain 2"/>
    <property type="match status" value="2"/>
</dbReference>
<dbReference type="InterPro" id="IPR016035">
    <property type="entry name" value="Acyl_Trfase/lysoPLipase"/>
</dbReference>
<dbReference type="CDD" id="cd00833">
    <property type="entry name" value="PKS"/>
    <property type="match status" value="2"/>
</dbReference>
<dbReference type="HOGENOM" id="CLU_000022_35_8_11"/>
<dbReference type="InterPro" id="IPR020807">
    <property type="entry name" value="PKS_DH"/>
</dbReference>
<dbReference type="SMART" id="SM00826">
    <property type="entry name" value="PKS_DH"/>
    <property type="match status" value="2"/>
</dbReference>
<evidence type="ECO:0000256" key="6">
    <source>
        <dbReference type="ARBA" id="ARBA00022737"/>
    </source>
</evidence>
<dbReference type="GO" id="GO:0006633">
    <property type="term" value="P:fatty acid biosynthetic process"/>
    <property type="evidence" value="ECO:0007669"/>
    <property type="project" value="InterPro"/>
</dbReference>
<dbReference type="GO" id="GO:0031177">
    <property type="term" value="F:phosphopantetheine binding"/>
    <property type="evidence" value="ECO:0007669"/>
    <property type="project" value="InterPro"/>
</dbReference>
<dbReference type="PROSITE" id="PS00012">
    <property type="entry name" value="PHOSPHOPANTETHEINE"/>
    <property type="match status" value="2"/>
</dbReference>
<dbReference type="GO" id="GO:0004312">
    <property type="term" value="F:fatty acid synthase activity"/>
    <property type="evidence" value="ECO:0007669"/>
    <property type="project" value="TreeGrafter"/>
</dbReference>
<dbReference type="Gene3D" id="1.10.1200.10">
    <property type="entry name" value="ACP-like"/>
    <property type="match status" value="2"/>
</dbReference>
<dbReference type="PANTHER" id="PTHR43775">
    <property type="entry name" value="FATTY ACID SYNTHASE"/>
    <property type="match status" value="1"/>
</dbReference>
<dbReference type="PROSITE" id="PS52019">
    <property type="entry name" value="PKS_MFAS_DH"/>
    <property type="match status" value="2"/>
</dbReference>
<dbReference type="InterPro" id="IPR016039">
    <property type="entry name" value="Thiolase-like"/>
</dbReference>
<dbReference type="FunFam" id="3.40.47.10:FF:000019">
    <property type="entry name" value="Polyketide synthase type I"/>
    <property type="match status" value="2"/>
</dbReference>
<dbReference type="GO" id="GO:0033068">
    <property type="term" value="P:macrolide biosynthetic process"/>
    <property type="evidence" value="ECO:0007669"/>
    <property type="project" value="UniProtKB-ARBA"/>
</dbReference>
<dbReference type="InterPro" id="IPR014031">
    <property type="entry name" value="Ketoacyl_synth_C"/>
</dbReference>
<evidence type="ECO:0000256" key="5">
    <source>
        <dbReference type="ARBA" id="ARBA00022679"/>
    </source>
</evidence>
<dbReference type="PROSITE" id="PS52004">
    <property type="entry name" value="KS3_2"/>
    <property type="match status" value="2"/>
</dbReference>
<dbReference type="SMART" id="SM00823">
    <property type="entry name" value="PKS_PP"/>
    <property type="match status" value="2"/>
</dbReference>
<dbReference type="InterPro" id="IPR050091">
    <property type="entry name" value="PKS_NRPS_Biosynth_Enz"/>
</dbReference>
<dbReference type="InterPro" id="IPR020806">
    <property type="entry name" value="PKS_PP-bd"/>
</dbReference>
<dbReference type="eggNOG" id="COG1028">
    <property type="taxonomic scope" value="Bacteria"/>
</dbReference>
<keyword evidence="3" id="KW-0596">Phosphopantetheine</keyword>
<dbReference type="Gene3D" id="3.30.70.3290">
    <property type="match status" value="2"/>
</dbReference>
<protein>
    <submittedName>
        <fullName evidence="10">Type I modular polyketide synthase</fullName>
    </submittedName>
</protein>
<dbReference type="InterPro" id="IPR032821">
    <property type="entry name" value="PKS_assoc"/>
</dbReference>
<proteinExistence type="predicted"/>
<evidence type="ECO:0000256" key="8">
    <source>
        <dbReference type="ARBA" id="ARBA00023268"/>
    </source>
</evidence>
<evidence type="ECO:0000256" key="9">
    <source>
        <dbReference type="ARBA" id="ARBA00023315"/>
    </source>
</evidence>
<evidence type="ECO:0000256" key="2">
    <source>
        <dbReference type="ARBA" id="ARBA00004792"/>
    </source>
</evidence>
<dbReference type="RefSeq" id="WP_011874255.1">
    <property type="nucleotide sequence ID" value="NC_009142.1"/>
</dbReference>
<dbReference type="InterPro" id="IPR049552">
    <property type="entry name" value="PKS_DH_N"/>
</dbReference>
<dbReference type="InterPro" id="IPR006162">
    <property type="entry name" value="Ppantetheine_attach_site"/>
</dbReference>
<dbReference type="InterPro" id="IPR015083">
    <property type="entry name" value="NorB/c/GfsB-D-like_docking"/>
</dbReference>
<dbReference type="InterPro" id="IPR018201">
    <property type="entry name" value="Ketoacyl_synth_AS"/>
</dbReference>
<comment type="pathway">
    <text evidence="2">Antibiotic biosynthesis.</text>
</comment>
<dbReference type="Pfam" id="PF16197">
    <property type="entry name" value="KAsynt_C_assoc"/>
    <property type="match status" value="1"/>
</dbReference>
<dbReference type="InterPro" id="IPR014043">
    <property type="entry name" value="Acyl_transferase_dom"/>
</dbReference>
<dbReference type="InterPro" id="IPR014030">
    <property type="entry name" value="Ketoacyl_synth_N"/>
</dbReference>
<dbReference type="InterPro" id="IPR036736">
    <property type="entry name" value="ACP-like_sf"/>
</dbReference>
<dbReference type="SUPFAM" id="SSF52151">
    <property type="entry name" value="FabD/lysophospholipase-like"/>
    <property type="match status" value="2"/>
</dbReference>
<dbReference type="InterPro" id="IPR020841">
    <property type="entry name" value="PKS_Beta-ketoAc_synthase_dom"/>
</dbReference>
<dbReference type="Pfam" id="PF22953">
    <property type="entry name" value="SpnB_Rossmann"/>
    <property type="match status" value="2"/>
</dbReference>
<dbReference type="Pfam" id="PF08990">
    <property type="entry name" value="Docking"/>
    <property type="match status" value="1"/>
</dbReference>
<dbReference type="Pfam" id="PF22621">
    <property type="entry name" value="CurL-like_PKS_C"/>
    <property type="match status" value="1"/>
</dbReference>
<dbReference type="EMBL" id="AM420293">
    <property type="protein sequence ID" value="CAM03409.1"/>
    <property type="molecule type" value="Genomic_DNA"/>
</dbReference>
<accession>A4FH84</accession>
<keyword evidence="8" id="KW-0511">Multifunctional enzyme</keyword>
<evidence type="ECO:0000313" key="11">
    <source>
        <dbReference type="Proteomes" id="UP000006728"/>
    </source>
</evidence>
<dbReference type="InterPro" id="IPR001227">
    <property type="entry name" value="Ac_transferase_dom_sf"/>
</dbReference>
<dbReference type="Gene3D" id="3.40.47.10">
    <property type="match status" value="2"/>
</dbReference>
<dbReference type="PROSITE" id="PS00606">
    <property type="entry name" value="KS3_1"/>
    <property type="match status" value="2"/>
</dbReference>